<proteinExistence type="predicted"/>
<reference evidence="1 2" key="1">
    <citation type="submission" date="2018-10" db="EMBL/GenBank/DDBJ databases">
        <title>GWAS and RNA-Seq identify cryptic mechanisms of antimicrobial resistance in Acinetobacter baumannii.</title>
        <authorList>
            <person name="Sahl J.W."/>
        </authorList>
    </citation>
    <scope>NUCLEOTIDE SEQUENCE [LARGE SCALE GENOMIC DNA]</scope>
    <source>
        <strain evidence="1 2">TG41018</strain>
    </source>
</reference>
<evidence type="ECO:0000313" key="2">
    <source>
        <dbReference type="Proteomes" id="UP000276905"/>
    </source>
</evidence>
<dbReference type="RefSeq" id="WP_125698750.1">
    <property type="nucleotide sequence ID" value="NZ_RFES01000004.1"/>
</dbReference>
<evidence type="ECO:0000313" key="1">
    <source>
        <dbReference type="EMBL" id="RSO58139.1"/>
    </source>
</evidence>
<protein>
    <submittedName>
        <fullName evidence="1">Uncharacterized protein</fullName>
    </submittedName>
</protein>
<dbReference type="EMBL" id="RFES01000004">
    <property type="protein sequence ID" value="RSO58139.1"/>
    <property type="molecule type" value="Genomic_DNA"/>
</dbReference>
<comment type="caution">
    <text evidence="1">The sequence shown here is derived from an EMBL/GenBank/DDBJ whole genome shotgun (WGS) entry which is preliminary data.</text>
</comment>
<dbReference type="Proteomes" id="UP000276905">
    <property type="component" value="Unassembled WGS sequence"/>
</dbReference>
<organism evidence="1 2">
    <name type="scientific">Acinetobacter lactucae</name>
    <dbReference type="NCBI Taxonomy" id="1785128"/>
    <lineage>
        <taxon>Bacteria</taxon>
        <taxon>Pseudomonadati</taxon>
        <taxon>Pseudomonadota</taxon>
        <taxon>Gammaproteobacteria</taxon>
        <taxon>Moraxellales</taxon>
        <taxon>Moraxellaceae</taxon>
        <taxon>Acinetobacter</taxon>
        <taxon>Acinetobacter calcoaceticus/baumannii complex</taxon>
    </lineage>
</organism>
<dbReference type="AlphaFoldDB" id="A0A429K2A4"/>
<gene>
    <name evidence="1" type="ORF">EA756_07695</name>
</gene>
<accession>A0A429K2A4</accession>
<sequence>MNSMINDENTSVLFDVITILVPVKKFKIDFEFTTKTTVPAIIETTINLSGILGEINREEIISYFGLNNRECDVLISDTIKTGYVSLNDEGGLTVNSKYHESKKNIHNRILLDEFENHFGNLFIDCVTCSIHALDRDSISSTRGLRVFDVEIKDVDPQQIFIEQFQRYKDSVNRPILQSGASRIYKINRCEYDRLEYLPVSISFFLKHDMDGSKVKVDSDLTDSNTFANRLVKTSSLMLKVIDYLCNRQPPSESMNIESFINYFKDDFLKEYMYKDGFNFNSYANDILNNNIKPNSDELSLIGPIYLEKNRELFQEFISDIDFDEDGNNKPFVWKPSNEDFWGATKDLKVFNDLVEKLSEQDNVELSLCLPNIDRRDKKEYKNRFRNFLSSVYLFDFNNKNNKELTDVEILVFDGDSKFAMVQYSYYDEKVNSGLPIKIGYLSKKPEKVDRIISFLKKNYNNTSGIEKIIPDNQNEDSLDYISNFFV</sequence>
<name>A0A429K2A4_9GAMM</name>